<evidence type="ECO:0000256" key="1">
    <source>
        <dbReference type="SAM" id="MobiDB-lite"/>
    </source>
</evidence>
<dbReference type="Proteomes" id="UP000663853">
    <property type="component" value="Unassembled WGS sequence"/>
</dbReference>
<accession>A0A8H3CZQ5</accession>
<sequence>MDLEVEQREAQLQLQNSELESLPLDPEGVQLLLNGLPYTIGQTERSEDLIASITQWVHGQQHDDAMKFFIPQLKRFLLARFLGSRDHPKFNEQEVAEVKLHRDQSEDIEVPLEVRGGDENKNVESEGEENDMESEDERSVGSESTCLEEDDVSDDDESSINEGVSEFGEDSSEDGIEGGVEDEDEDALYGF</sequence>
<comment type="caution">
    <text evidence="2">The sequence shown here is derived from an EMBL/GenBank/DDBJ whole genome shotgun (WGS) entry which is preliminary data.</text>
</comment>
<protein>
    <submittedName>
        <fullName evidence="2">Uncharacterized protein</fullName>
    </submittedName>
</protein>
<feature type="compositionally biased region" description="Acidic residues" evidence="1">
    <location>
        <begin position="146"/>
        <end position="159"/>
    </location>
</feature>
<feature type="compositionally biased region" description="Acidic residues" evidence="1">
    <location>
        <begin position="167"/>
        <end position="191"/>
    </location>
</feature>
<feature type="compositionally biased region" description="Basic and acidic residues" evidence="1">
    <location>
        <begin position="115"/>
        <end position="124"/>
    </location>
</feature>
<dbReference type="AlphaFoldDB" id="A0A8H3CZQ5"/>
<evidence type="ECO:0000313" key="2">
    <source>
        <dbReference type="EMBL" id="CAE6497959.1"/>
    </source>
</evidence>
<organism evidence="2 3">
    <name type="scientific">Rhizoctonia solani</name>
    <dbReference type="NCBI Taxonomy" id="456999"/>
    <lineage>
        <taxon>Eukaryota</taxon>
        <taxon>Fungi</taxon>
        <taxon>Dikarya</taxon>
        <taxon>Basidiomycota</taxon>
        <taxon>Agaricomycotina</taxon>
        <taxon>Agaricomycetes</taxon>
        <taxon>Cantharellales</taxon>
        <taxon>Ceratobasidiaceae</taxon>
        <taxon>Rhizoctonia</taxon>
    </lineage>
</organism>
<dbReference type="EMBL" id="CAJMXA010003488">
    <property type="protein sequence ID" value="CAE6497959.1"/>
    <property type="molecule type" value="Genomic_DNA"/>
</dbReference>
<proteinExistence type="predicted"/>
<evidence type="ECO:0000313" key="3">
    <source>
        <dbReference type="Proteomes" id="UP000663853"/>
    </source>
</evidence>
<name>A0A8H3CZQ5_9AGAM</name>
<gene>
    <name evidence="2" type="ORF">RDB_LOCUS109002</name>
</gene>
<feature type="compositionally biased region" description="Acidic residues" evidence="1">
    <location>
        <begin position="125"/>
        <end position="136"/>
    </location>
</feature>
<reference evidence="2" key="1">
    <citation type="submission" date="2021-01" db="EMBL/GenBank/DDBJ databases">
        <authorList>
            <person name="Kaushik A."/>
        </authorList>
    </citation>
    <scope>NUCLEOTIDE SEQUENCE</scope>
    <source>
        <strain evidence="2">AG6-10EEA</strain>
    </source>
</reference>
<feature type="region of interest" description="Disordered" evidence="1">
    <location>
        <begin position="98"/>
        <end position="191"/>
    </location>
</feature>